<feature type="domain" description="Ig-like" evidence="8">
    <location>
        <begin position="162"/>
        <end position="237"/>
    </location>
</feature>
<feature type="domain" description="Ig-like" evidence="8">
    <location>
        <begin position="30"/>
        <end position="125"/>
    </location>
</feature>
<dbReference type="PROSITE" id="PS50835">
    <property type="entry name" value="IG_LIKE"/>
    <property type="match status" value="5"/>
</dbReference>
<evidence type="ECO:0000256" key="5">
    <source>
        <dbReference type="ARBA" id="ARBA00023157"/>
    </source>
</evidence>
<keyword evidence="10" id="KW-1185">Reference proteome</keyword>
<evidence type="ECO:0000313" key="10">
    <source>
        <dbReference type="Proteomes" id="UP000838756"/>
    </source>
</evidence>
<evidence type="ECO:0000256" key="2">
    <source>
        <dbReference type="ARBA" id="ARBA00022692"/>
    </source>
</evidence>
<dbReference type="PANTHER" id="PTHR23278:SF19">
    <property type="entry name" value="OBSCURIN"/>
    <property type="match status" value="1"/>
</dbReference>
<keyword evidence="3" id="KW-1133">Transmembrane helix</keyword>
<gene>
    <name evidence="9" type="primary">jg9999</name>
    <name evidence="9" type="ORF">PAEG_LOCUS23531</name>
</gene>
<feature type="region of interest" description="Disordered" evidence="6">
    <location>
        <begin position="1101"/>
        <end position="1121"/>
    </location>
</feature>
<dbReference type="InterPro" id="IPR003599">
    <property type="entry name" value="Ig_sub"/>
</dbReference>
<comment type="subcellular location">
    <subcellularLocation>
        <location evidence="1">Membrane</location>
        <topology evidence="1">Single-pass membrane protein</topology>
    </subcellularLocation>
</comment>
<dbReference type="SMART" id="SM00409">
    <property type="entry name" value="IG"/>
    <property type="match status" value="3"/>
</dbReference>
<dbReference type="InterPro" id="IPR013162">
    <property type="entry name" value="CD80_C2-set"/>
</dbReference>
<keyword evidence="5" id="KW-1015">Disulfide bond</keyword>
<dbReference type="Pfam" id="PF08205">
    <property type="entry name" value="C2-set_2"/>
    <property type="match status" value="1"/>
</dbReference>
<dbReference type="GO" id="GO:0016020">
    <property type="term" value="C:membrane"/>
    <property type="evidence" value="ECO:0007669"/>
    <property type="project" value="UniProtKB-SubCell"/>
</dbReference>
<sequence length="1201" mass="133424">MYSVLLFTVAVVLLKGFNAQDILTVEAVLGNSVELPCNVTAENPGDRLNILAWYRNGSTTAFYSRDLRGAGGVMSSGERYRLVASEGEGVDKLQILKVRPADAGFYRCHADFASSPTRKTYLQLNVIEPPQKLWVIYENGTCVTTASMGSNASGNIGPFYVGDTIYLFCVAFEGNPTPSLSWWTGQRLLKDTATPLSKQRVRSDLRYGPLLREDHGRVFTCFAKNNENTPPLSIDVAIDMYLPPQLVSVRVAGSKADSVSVGRVRADEPLALQCRVLGARPLPSVVWRLDDAQLVNLEQNTTIESSQRLVVSEVQLSITHEYDESQVTCCAPAYKRDTEEFICASALPLTVLYPPVLQIVVEEALENYTLAVVKGSNVSLNCSYQANPSVHQLIWFHKEDIITQNLQNTETAIAPALTLTSVSEKDSGDYVCAATNDVGSSYSEPIIIDVTYPPFCEDETVVEYGVGDNECLNLTCKVKGNPEPSSYQWLLISEVNGSKLRSNHSIALETKDSFLSYERPNGTNALIYCWGLNGIINNELQPKRCTFMITDETAPRSPTNCEAVKNELKEITVMCEEGHDGGIQQKFKFIVYSLDSDEQLVSIINQEPKFMIQEPKQANYKFVIIAFNEKGDSESVEIEKANIIDENNGGAETISAVTNITTLALSLCGGVALLALAACGLVLCAHERGSRPDIPRALQDPPLCAFNTDETCETYNDSDDGSEFNVRRTESFRRAMAKYPPKNYDVRRTSSFHSARYMHDMQEHDAPKINDLSRHNASCRVHSLQNISRKREMDMLCDHLVMHLPPETSYNVPKPMNTFYTMPRKMRHKAAKEISDETSELTQNSDGFSLPPPPDEFGTYRAATRIRDMPSKSTPTYTAIARHNSTNKEPTKYNNVIISPMNTVGLPSISGTQNSGAETISAVTNITTLALSLCGGVALLALAACGLVLCAHERGSRPDIPRALQDPPLCAFNTDETCETYNDSDDGSEFNVRRTESFRRAMAKYPPKNYDVRRTSSFHSARYMHDMQEHDAPKINDLSRHNASCRVHSLQNISRKREMDMLCDHLVMHLPPETSYNVPKPMNTFYTMPRKMRHKAAKEISDETSELTQNSDGFSLPPPPDEFGTYRAATRIRDMPSKSTPTYTAIARHNSTNKEPTKYNNVIISPMNTVGLPSISGTQNSVYTYPADHHQVTTNPFDDSP</sequence>
<feature type="chain" id="PRO_5035725582" evidence="7">
    <location>
        <begin position="20"/>
        <end position="1201"/>
    </location>
</feature>
<dbReference type="InterPro" id="IPR007110">
    <property type="entry name" value="Ig-like_dom"/>
</dbReference>
<dbReference type="SMART" id="SM00408">
    <property type="entry name" value="IGc2"/>
    <property type="match status" value="3"/>
</dbReference>
<dbReference type="SUPFAM" id="SSF48726">
    <property type="entry name" value="Immunoglobulin"/>
    <property type="match status" value="4"/>
</dbReference>
<proteinExistence type="predicted"/>
<dbReference type="Pfam" id="PF07686">
    <property type="entry name" value="V-set"/>
    <property type="match status" value="1"/>
</dbReference>
<dbReference type="InterPro" id="IPR036179">
    <property type="entry name" value="Ig-like_dom_sf"/>
</dbReference>
<evidence type="ECO:0000313" key="9">
    <source>
        <dbReference type="EMBL" id="CAH2259181.1"/>
    </source>
</evidence>
<dbReference type="OrthoDB" id="10010359at2759"/>
<dbReference type="CDD" id="cd00096">
    <property type="entry name" value="Ig"/>
    <property type="match status" value="1"/>
</dbReference>
<dbReference type="InterPro" id="IPR013783">
    <property type="entry name" value="Ig-like_fold"/>
</dbReference>
<dbReference type="InterPro" id="IPR003598">
    <property type="entry name" value="Ig_sub2"/>
</dbReference>
<evidence type="ECO:0000256" key="7">
    <source>
        <dbReference type="SAM" id="SignalP"/>
    </source>
</evidence>
<comment type="caution">
    <text evidence="9">The sequence shown here is derived from an EMBL/GenBank/DDBJ whole genome shotgun (WGS) entry which is preliminary data.</text>
</comment>
<feature type="domain" description="Ig-like" evidence="8">
    <location>
        <begin position="453"/>
        <end position="529"/>
    </location>
</feature>
<feature type="region of interest" description="Disordered" evidence="6">
    <location>
        <begin position="835"/>
        <end position="855"/>
    </location>
</feature>
<evidence type="ECO:0000259" key="8">
    <source>
        <dbReference type="PROSITE" id="PS50835"/>
    </source>
</evidence>
<dbReference type="EMBL" id="CAKXAJ010026152">
    <property type="protein sequence ID" value="CAH2259181.1"/>
    <property type="molecule type" value="Genomic_DNA"/>
</dbReference>
<feature type="domain" description="Ig-like" evidence="8">
    <location>
        <begin position="354"/>
        <end position="448"/>
    </location>
</feature>
<keyword evidence="7" id="KW-0732">Signal</keyword>
<keyword evidence="2" id="KW-0812">Transmembrane</keyword>
<feature type="signal peptide" evidence="7">
    <location>
        <begin position="1"/>
        <end position="19"/>
    </location>
</feature>
<dbReference type="Proteomes" id="UP000838756">
    <property type="component" value="Unassembled WGS sequence"/>
</dbReference>
<dbReference type="InterPro" id="IPR013106">
    <property type="entry name" value="Ig_V-set"/>
</dbReference>
<protein>
    <submittedName>
        <fullName evidence="9">Jg9999 protein</fullName>
    </submittedName>
</protein>
<reference evidence="9" key="1">
    <citation type="submission" date="2022-03" db="EMBL/GenBank/DDBJ databases">
        <authorList>
            <person name="Lindestad O."/>
        </authorList>
    </citation>
    <scope>NUCLEOTIDE SEQUENCE</scope>
</reference>
<dbReference type="Gene3D" id="2.60.40.10">
    <property type="entry name" value="Immunoglobulins"/>
    <property type="match status" value="4"/>
</dbReference>
<evidence type="ECO:0000256" key="4">
    <source>
        <dbReference type="ARBA" id="ARBA00023136"/>
    </source>
</evidence>
<dbReference type="Pfam" id="PF13927">
    <property type="entry name" value="Ig_3"/>
    <property type="match status" value="1"/>
</dbReference>
<evidence type="ECO:0000256" key="1">
    <source>
        <dbReference type="ARBA" id="ARBA00004167"/>
    </source>
</evidence>
<dbReference type="AlphaFoldDB" id="A0A8S4SES1"/>
<name>A0A8S4SES1_9NEOP</name>
<evidence type="ECO:0000256" key="3">
    <source>
        <dbReference type="ARBA" id="ARBA00022989"/>
    </source>
</evidence>
<evidence type="ECO:0000256" key="6">
    <source>
        <dbReference type="SAM" id="MobiDB-lite"/>
    </source>
</evidence>
<keyword evidence="4" id="KW-0472">Membrane</keyword>
<feature type="domain" description="Ig-like" evidence="8">
    <location>
        <begin position="244"/>
        <end position="329"/>
    </location>
</feature>
<dbReference type="PANTHER" id="PTHR23278">
    <property type="entry name" value="SIDESTEP PROTEIN"/>
    <property type="match status" value="1"/>
</dbReference>
<accession>A0A8S4SES1</accession>
<organism evidence="9 10">
    <name type="scientific">Pararge aegeria aegeria</name>
    <dbReference type="NCBI Taxonomy" id="348720"/>
    <lineage>
        <taxon>Eukaryota</taxon>
        <taxon>Metazoa</taxon>
        <taxon>Ecdysozoa</taxon>
        <taxon>Arthropoda</taxon>
        <taxon>Hexapoda</taxon>
        <taxon>Insecta</taxon>
        <taxon>Pterygota</taxon>
        <taxon>Neoptera</taxon>
        <taxon>Endopterygota</taxon>
        <taxon>Lepidoptera</taxon>
        <taxon>Glossata</taxon>
        <taxon>Ditrysia</taxon>
        <taxon>Papilionoidea</taxon>
        <taxon>Nymphalidae</taxon>
        <taxon>Satyrinae</taxon>
        <taxon>Satyrini</taxon>
        <taxon>Parargina</taxon>
        <taxon>Pararge</taxon>
    </lineage>
</organism>